<reference evidence="2" key="1">
    <citation type="journal article" date="2019" name="Int. J. Syst. Evol. Microbiol.">
        <title>The Global Catalogue of Microorganisms (GCM) 10K type strain sequencing project: providing services to taxonomists for standard genome sequencing and annotation.</title>
        <authorList>
            <consortium name="The Broad Institute Genomics Platform"/>
            <consortium name="The Broad Institute Genome Sequencing Center for Infectious Disease"/>
            <person name="Wu L."/>
            <person name="Ma J."/>
        </authorList>
    </citation>
    <scope>NUCLEOTIDE SEQUENCE [LARGE SCALE GENOMIC DNA]</scope>
    <source>
        <strain evidence="2">JCM 17388</strain>
    </source>
</reference>
<evidence type="ECO:0000313" key="1">
    <source>
        <dbReference type="EMBL" id="GAA4209080.1"/>
    </source>
</evidence>
<name>A0ABP8BKP7_9ACTN</name>
<comment type="caution">
    <text evidence="1">The sequence shown here is derived from an EMBL/GenBank/DDBJ whole genome shotgun (WGS) entry which is preliminary data.</text>
</comment>
<proteinExistence type="predicted"/>
<gene>
    <name evidence="1" type="ORF">GCM10022252_75060</name>
</gene>
<protein>
    <submittedName>
        <fullName evidence="1">Uncharacterized protein</fullName>
    </submittedName>
</protein>
<keyword evidence="2" id="KW-1185">Reference proteome</keyword>
<organism evidence="1 2">
    <name type="scientific">Streptosporangium oxazolinicum</name>
    <dbReference type="NCBI Taxonomy" id="909287"/>
    <lineage>
        <taxon>Bacteria</taxon>
        <taxon>Bacillati</taxon>
        <taxon>Actinomycetota</taxon>
        <taxon>Actinomycetes</taxon>
        <taxon>Streptosporangiales</taxon>
        <taxon>Streptosporangiaceae</taxon>
        <taxon>Streptosporangium</taxon>
    </lineage>
</organism>
<dbReference type="Proteomes" id="UP001501251">
    <property type="component" value="Unassembled WGS sequence"/>
</dbReference>
<evidence type="ECO:0000313" key="2">
    <source>
        <dbReference type="Proteomes" id="UP001501251"/>
    </source>
</evidence>
<sequence length="147" mass="16025">MPLPFHQGVSASSTFIVVDETVRYGPAGLDPIVAAYRQVVEDGRQALLDHLLKPEPDLPRITNTSRPVYAHRDELIDAGWTILADEPRLVAAWDAEVTDTYRIIRDHVSALRLLYQTGLVGAPAEALAPTLSTPQVARAPLEGVLVP</sequence>
<accession>A0ABP8BKP7</accession>
<dbReference type="EMBL" id="BAABAQ010000020">
    <property type="protein sequence ID" value="GAA4209080.1"/>
    <property type="molecule type" value="Genomic_DNA"/>
</dbReference>
<dbReference type="RefSeq" id="WP_344923081.1">
    <property type="nucleotide sequence ID" value="NZ_BAABAQ010000020.1"/>
</dbReference>